<comment type="caution">
    <text evidence="2">The sequence shown here is derived from an EMBL/GenBank/DDBJ whole genome shotgun (WGS) entry which is preliminary data.</text>
</comment>
<reference evidence="2 3" key="1">
    <citation type="journal article" date="2021" name="Elife">
        <title>Chloroplast acquisition without the gene transfer in kleptoplastic sea slugs, Plakobranchus ocellatus.</title>
        <authorList>
            <person name="Maeda T."/>
            <person name="Takahashi S."/>
            <person name="Yoshida T."/>
            <person name="Shimamura S."/>
            <person name="Takaki Y."/>
            <person name="Nagai Y."/>
            <person name="Toyoda A."/>
            <person name="Suzuki Y."/>
            <person name="Arimoto A."/>
            <person name="Ishii H."/>
            <person name="Satoh N."/>
            <person name="Nishiyama T."/>
            <person name="Hasebe M."/>
            <person name="Maruyama T."/>
            <person name="Minagawa J."/>
            <person name="Obokata J."/>
            <person name="Shigenobu S."/>
        </authorList>
    </citation>
    <scope>NUCLEOTIDE SEQUENCE [LARGE SCALE GENOMIC DNA]</scope>
</reference>
<accession>A0AAV4F7C7</accession>
<proteinExistence type="predicted"/>
<evidence type="ECO:0000256" key="1">
    <source>
        <dbReference type="SAM" id="MobiDB-lite"/>
    </source>
</evidence>
<sequence>MAWLLLDLTDSSSTSETCLVFNWSNQKTRVESCPLLSAYRLGLLDVARPSNWETPSLRLKQHMNGCVSYVKILQEAFLLLVGVALSYGGYHTSKCYRYEDITAKYKMRHDKSLYPTTEINLVLDRSYPYMKNMFYEDEHPTHNRNCQQCGYHGGVVSKCVEDFQYRYVWAYCTQTVVTPDPHPHPHPKPEPEPEPKPVLPPISHWHNTPNLFTPIEQYQPRTFVAQVFIIL</sequence>
<dbReference type="AlphaFoldDB" id="A0AAV4F7C7"/>
<organism evidence="2 3">
    <name type="scientific">Elysia marginata</name>
    <dbReference type="NCBI Taxonomy" id="1093978"/>
    <lineage>
        <taxon>Eukaryota</taxon>
        <taxon>Metazoa</taxon>
        <taxon>Spiralia</taxon>
        <taxon>Lophotrochozoa</taxon>
        <taxon>Mollusca</taxon>
        <taxon>Gastropoda</taxon>
        <taxon>Heterobranchia</taxon>
        <taxon>Euthyneura</taxon>
        <taxon>Panpulmonata</taxon>
        <taxon>Sacoglossa</taxon>
        <taxon>Placobranchoidea</taxon>
        <taxon>Plakobranchidae</taxon>
        <taxon>Elysia</taxon>
    </lineage>
</organism>
<feature type="region of interest" description="Disordered" evidence="1">
    <location>
        <begin position="180"/>
        <end position="200"/>
    </location>
</feature>
<evidence type="ECO:0000313" key="2">
    <source>
        <dbReference type="EMBL" id="GFR68680.1"/>
    </source>
</evidence>
<evidence type="ECO:0008006" key="4">
    <source>
        <dbReference type="Google" id="ProtNLM"/>
    </source>
</evidence>
<feature type="compositionally biased region" description="Basic and acidic residues" evidence="1">
    <location>
        <begin position="181"/>
        <end position="195"/>
    </location>
</feature>
<protein>
    <recommendedName>
        <fullName evidence="4">SCP domain-containing protein</fullName>
    </recommendedName>
</protein>
<name>A0AAV4F7C7_9GAST</name>
<gene>
    <name evidence="2" type="ORF">ElyMa_000283900</name>
</gene>
<evidence type="ECO:0000313" key="3">
    <source>
        <dbReference type="Proteomes" id="UP000762676"/>
    </source>
</evidence>
<dbReference type="Proteomes" id="UP000762676">
    <property type="component" value="Unassembled WGS sequence"/>
</dbReference>
<dbReference type="EMBL" id="BMAT01000570">
    <property type="protein sequence ID" value="GFR68680.1"/>
    <property type="molecule type" value="Genomic_DNA"/>
</dbReference>
<keyword evidence="3" id="KW-1185">Reference proteome</keyword>